<protein>
    <submittedName>
        <fullName evidence="2">Uncharacterized protein</fullName>
    </submittedName>
</protein>
<evidence type="ECO:0000313" key="2">
    <source>
        <dbReference type="EMBL" id="MFC4068026.1"/>
    </source>
</evidence>
<dbReference type="PROSITE" id="PS51257">
    <property type="entry name" value="PROKAR_LIPOPROTEIN"/>
    <property type="match status" value="1"/>
</dbReference>
<evidence type="ECO:0000256" key="1">
    <source>
        <dbReference type="SAM" id="SignalP"/>
    </source>
</evidence>
<accession>A0ABV8IWE6</accession>
<comment type="caution">
    <text evidence="2">The sequence shown here is derived from an EMBL/GenBank/DDBJ whole genome shotgun (WGS) entry which is preliminary data.</text>
</comment>
<sequence>MPTRLAALGAAVLFAVSGCSSAADNDDATIVTPVAPAEDLAEQPAASAGGACILWDYDFIEQTIGVRFAVAAADQVDDTSTCVVQTLTAAWPDLALSVVETTTANATIFLDTRMPEKATKLTGLGRAGYRLNSKASGGHGPTVEIGWLSEAKQLQTLRYTFAKGATSADVKDMNTKLLELAKALSTTNG</sequence>
<name>A0ABV8IWE6_9ACTN</name>
<dbReference type="Proteomes" id="UP001595867">
    <property type="component" value="Unassembled WGS sequence"/>
</dbReference>
<reference evidence="3" key="1">
    <citation type="journal article" date="2019" name="Int. J. Syst. Evol. Microbiol.">
        <title>The Global Catalogue of Microorganisms (GCM) 10K type strain sequencing project: providing services to taxonomists for standard genome sequencing and annotation.</title>
        <authorList>
            <consortium name="The Broad Institute Genomics Platform"/>
            <consortium name="The Broad Institute Genome Sequencing Center for Infectious Disease"/>
            <person name="Wu L."/>
            <person name="Ma J."/>
        </authorList>
    </citation>
    <scope>NUCLEOTIDE SEQUENCE [LARGE SCALE GENOMIC DNA]</scope>
    <source>
        <strain evidence="3">TBRC 5832</strain>
    </source>
</reference>
<gene>
    <name evidence="2" type="ORF">ACFO0C_24105</name>
</gene>
<feature type="signal peptide" evidence="1">
    <location>
        <begin position="1"/>
        <end position="22"/>
    </location>
</feature>
<keyword evidence="1" id="KW-0732">Signal</keyword>
<dbReference type="RefSeq" id="WP_378068912.1">
    <property type="nucleotide sequence ID" value="NZ_JBHSBL010000018.1"/>
</dbReference>
<feature type="chain" id="PRO_5045141319" evidence="1">
    <location>
        <begin position="23"/>
        <end position="189"/>
    </location>
</feature>
<organism evidence="2 3">
    <name type="scientific">Actinoplanes subglobosus</name>
    <dbReference type="NCBI Taxonomy" id="1547892"/>
    <lineage>
        <taxon>Bacteria</taxon>
        <taxon>Bacillati</taxon>
        <taxon>Actinomycetota</taxon>
        <taxon>Actinomycetes</taxon>
        <taxon>Micromonosporales</taxon>
        <taxon>Micromonosporaceae</taxon>
        <taxon>Actinoplanes</taxon>
    </lineage>
</organism>
<dbReference type="EMBL" id="JBHSBL010000018">
    <property type="protein sequence ID" value="MFC4068026.1"/>
    <property type="molecule type" value="Genomic_DNA"/>
</dbReference>
<evidence type="ECO:0000313" key="3">
    <source>
        <dbReference type="Proteomes" id="UP001595867"/>
    </source>
</evidence>
<proteinExistence type="predicted"/>
<keyword evidence="3" id="KW-1185">Reference proteome</keyword>